<evidence type="ECO:0000256" key="2">
    <source>
        <dbReference type="ARBA" id="ARBA00023242"/>
    </source>
</evidence>
<comment type="subcellular location">
    <subcellularLocation>
        <location evidence="1">Nucleus</location>
    </subcellularLocation>
</comment>
<dbReference type="InterPro" id="IPR023779">
    <property type="entry name" value="Chromodomain_CS"/>
</dbReference>
<gene>
    <name evidence="4" type="ORF">DERYTH_LOCUS14978</name>
</gene>
<dbReference type="GO" id="GO:0000792">
    <property type="term" value="C:heterochromatin"/>
    <property type="evidence" value="ECO:0007669"/>
    <property type="project" value="UniProtKB-ARBA"/>
</dbReference>
<proteinExistence type="predicted"/>
<evidence type="ECO:0000313" key="4">
    <source>
        <dbReference type="EMBL" id="CAG8729239.1"/>
    </source>
</evidence>
<dbReference type="InterPro" id="IPR016197">
    <property type="entry name" value="Chromo-like_dom_sf"/>
</dbReference>
<dbReference type="SMART" id="SM00300">
    <property type="entry name" value="ChSh"/>
    <property type="match status" value="1"/>
</dbReference>
<keyword evidence="5" id="KW-1185">Reference proteome</keyword>
<accession>A0A9N9IBM2</accession>
<dbReference type="SUPFAM" id="SSF54160">
    <property type="entry name" value="Chromo domain-like"/>
    <property type="match status" value="2"/>
</dbReference>
<dbReference type="InterPro" id="IPR000953">
    <property type="entry name" value="Chromo/chromo_shadow_dom"/>
</dbReference>
<reference evidence="4" key="1">
    <citation type="submission" date="2021-06" db="EMBL/GenBank/DDBJ databases">
        <authorList>
            <person name="Kallberg Y."/>
            <person name="Tangrot J."/>
            <person name="Rosling A."/>
        </authorList>
    </citation>
    <scope>NUCLEOTIDE SEQUENCE</scope>
    <source>
        <strain evidence="4">MA453B</strain>
    </source>
</reference>
<dbReference type="OrthoDB" id="433924at2759"/>
<dbReference type="Proteomes" id="UP000789405">
    <property type="component" value="Unassembled WGS sequence"/>
</dbReference>
<dbReference type="EMBL" id="CAJVPY010011724">
    <property type="protein sequence ID" value="CAG8729239.1"/>
    <property type="molecule type" value="Genomic_DNA"/>
</dbReference>
<dbReference type="PROSITE" id="PS50013">
    <property type="entry name" value="CHROMO_2"/>
    <property type="match status" value="1"/>
</dbReference>
<dbReference type="InterPro" id="IPR008251">
    <property type="entry name" value="Chromo_shadow_dom"/>
</dbReference>
<protein>
    <submittedName>
        <fullName evidence="4">12128_t:CDS:1</fullName>
    </submittedName>
</protein>
<dbReference type="InterPro" id="IPR023780">
    <property type="entry name" value="Chromo_domain"/>
</dbReference>
<evidence type="ECO:0000259" key="3">
    <source>
        <dbReference type="PROSITE" id="PS50013"/>
    </source>
</evidence>
<sequence length="194" mass="22463">MSKVQKVIPARIHVSEMTINEMQTTYDLDEDVFVETTQYLIKWEGFGSEDNSWEDEGNVKYWNQKSTPRNKVKVPNKKNQNIANSPVDVSNDALNSTRFACNVSTRTRGTSRSQDNDRVDTINNVYIEGCWENLATISDVFFDYSASQLLMLLIWNDGTRSYHTAQEVHQKCPRQLIKFYESNLQFENSLQEAD</sequence>
<dbReference type="GO" id="GO:0005634">
    <property type="term" value="C:nucleus"/>
    <property type="evidence" value="ECO:0007669"/>
    <property type="project" value="UniProtKB-SubCell"/>
</dbReference>
<dbReference type="PROSITE" id="PS00598">
    <property type="entry name" value="CHROMO_1"/>
    <property type="match status" value="1"/>
</dbReference>
<keyword evidence="2" id="KW-0539">Nucleus</keyword>
<name>A0A9N9IBM2_9GLOM</name>
<dbReference type="Pfam" id="PF00385">
    <property type="entry name" value="Chromo"/>
    <property type="match status" value="1"/>
</dbReference>
<evidence type="ECO:0000313" key="5">
    <source>
        <dbReference type="Proteomes" id="UP000789405"/>
    </source>
</evidence>
<dbReference type="AlphaFoldDB" id="A0A9N9IBM2"/>
<dbReference type="Gene3D" id="2.40.50.40">
    <property type="match status" value="2"/>
</dbReference>
<evidence type="ECO:0000256" key="1">
    <source>
        <dbReference type="ARBA" id="ARBA00004123"/>
    </source>
</evidence>
<organism evidence="4 5">
    <name type="scientific">Dentiscutata erythropus</name>
    <dbReference type="NCBI Taxonomy" id="1348616"/>
    <lineage>
        <taxon>Eukaryota</taxon>
        <taxon>Fungi</taxon>
        <taxon>Fungi incertae sedis</taxon>
        <taxon>Mucoromycota</taxon>
        <taxon>Glomeromycotina</taxon>
        <taxon>Glomeromycetes</taxon>
        <taxon>Diversisporales</taxon>
        <taxon>Gigasporaceae</taxon>
        <taxon>Dentiscutata</taxon>
    </lineage>
</organism>
<feature type="domain" description="Chromo" evidence="3">
    <location>
        <begin position="13"/>
        <end position="69"/>
    </location>
</feature>
<comment type="caution">
    <text evidence="4">The sequence shown here is derived from an EMBL/GenBank/DDBJ whole genome shotgun (WGS) entry which is preliminary data.</text>
</comment>
<dbReference type="CDD" id="cd00024">
    <property type="entry name" value="CD_CSD"/>
    <property type="match status" value="1"/>
</dbReference>
<dbReference type="Pfam" id="PF01393">
    <property type="entry name" value="Chromo_shadow"/>
    <property type="match status" value="1"/>
</dbReference>